<dbReference type="PROSITE" id="PS50056">
    <property type="entry name" value="TYR_PHOSPHATASE_2"/>
    <property type="match status" value="1"/>
</dbReference>
<protein>
    <submittedName>
        <fullName evidence="5">Dual specificity protein phosphatase 23-like</fullName>
    </submittedName>
</protein>
<dbReference type="InterPro" id="IPR057023">
    <property type="entry name" value="PTP-SAK"/>
</dbReference>
<dbReference type="Proteomes" id="UP000694865">
    <property type="component" value="Unplaced"/>
</dbReference>
<organism evidence="4 5">
    <name type="scientific">Saccoglossus kowalevskii</name>
    <name type="common">Acorn worm</name>
    <dbReference type="NCBI Taxonomy" id="10224"/>
    <lineage>
        <taxon>Eukaryota</taxon>
        <taxon>Metazoa</taxon>
        <taxon>Hemichordata</taxon>
        <taxon>Enteropneusta</taxon>
        <taxon>Harrimaniidae</taxon>
        <taxon>Saccoglossus</taxon>
    </lineage>
</organism>
<sequence>MATKAPGNFSWVDKGKVAGLAFPHTAEHLHYIHEQGVHHLVTLTMNSPPMDTCPMLKWHRIKMPDFTAPSMDQIYKYLKIVEESNAKGEAVAVHCAHGNGRTGTMLACYLVKTRKISGQDAINLIREIRPGSIEVIEQERAVVQFYQHYKSNF</sequence>
<dbReference type="PROSITE" id="PS50054">
    <property type="entry name" value="TYR_PHOSPHATASE_DUAL"/>
    <property type="match status" value="1"/>
</dbReference>
<keyword evidence="1" id="KW-0378">Hydrolase</keyword>
<dbReference type="SUPFAM" id="SSF52799">
    <property type="entry name" value="(Phosphotyrosine protein) phosphatases II"/>
    <property type="match status" value="1"/>
</dbReference>
<dbReference type="SMART" id="SM00195">
    <property type="entry name" value="DSPc"/>
    <property type="match status" value="1"/>
</dbReference>
<evidence type="ECO:0000256" key="1">
    <source>
        <dbReference type="ARBA" id="ARBA00022801"/>
    </source>
</evidence>
<dbReference type="CDD" id="cd14504">
    <property type="entry name" value="DUSP23"/>
    <property type="match status" value="1"/>
</dbReference>
<dbReference type="InterPro" id="IPR016130">
    <property type="entry name" value="Tyr_Pase_AS"/>
</dbReference>
<dbReference type="RefSeq" id="XP_002737435.1">
    <property type="nucleotide sequence ID" value="XM_002737389.2"/>
</dbReference>
<evidence type="ECO:0000313" key="4">
    <source>
        <dbReference type="Proteomes" id="UP000694865"/>
    </source>
</evidence>
<dbReference type="GeneID" id="100370670"/>
<keyword evidence="4" id="KW-1185">Reference proteome</keyword>
<dbReference type="SMART" id="SM00404">
    <property type="entry name" value="PTPc_motif"/>
    <property type="match status" value="1"/>
</dbReference>
<name>A0ABM0GU65_SACKO</name>
<dbReference type="InterPro" id="IPR020422">
    <property type="entry name" value="TYR_PHOSPHATASE_DUAL_dom"/>
</dbReference>
<dbReference type="PANTHER" id="PTHR23339">
    <property type="entry name" value="TYROSINE SPECIFIC PROTEIN PHOSPHATASE AND DUAL SPECIFICITY PROTEIN PHOSPHATASE"/>
    <property type="match status" value="1"/>
</dbReference>
<gene>
    <name evidence="5" type="primary">LOC100370670</name>
</gene>
<dbReference type="PROSITE" id="PS00383">
    <property type="entry name" value="TYR_PHOSPHATASE_1"/>
    <property type="match status" value="1"/>
</dbReference>
<dbReference type="Gene3D" id="3.90.190.10">
    <property type="entry name" value="Protein tyrosine phosphatase superfamily"/>
    <property type="match status" value="1"/>
</dbReference>
<feature type="domain" description="Tyrosine-protein phosphatase" evidence="2">
    <location>
        <begin position="8"/>
        <end position="153"/>
    </location>
</feature>
<accession>A0ABM0GU65</accession>
<proteinExistence type="predicted"/>
<dbReference type="Pfam" id="PF22784">
    <property type="entry name" value="PTP-SAK"/>
    <property type="match status" value="1"/>
</dbReference>
<dbReference type="InterPro" id="IPR029021">
    <property type="entry name" value="Prot-tyrosine_phosphatase-like"/>
</dbReference>
<evidence type="ECO:0000313" key="5">
    <source>
        <dbReference type="RefSeq" id="XP_002737435.1"/>
    </source>
</evidence>
<feature type="domain" description="Tyrosine specific protein phosphatases" evidence="3">
    <location>
        <begin position="72"/>
        <end position="140"/>
    </location>
</feature>
<dbReference type="InterPro" id="IPR000387">
    <property type="entry name" value="Tyr_Pase_dom"/>
</dbReference>
<evidence type="ECO:0000259" key="2">
    <source>
        <dbReference type="PROSITE" id="PS50054"/>
    </source>
</evidence>
<dbReference type="InterPro" id="IPR050561">
    <property type="entry name" value="PTP"/>
</dbReference>
<reference evidence="5" key="1">
    <citation type="submission" date="2025-08" db="UniProtKB">
        <authorList>
            <consortium name="RefSeq"/>
        </authorList>
    </citation>
    <scope>IDENTIFICATION</scope>
    <source>
        <tissue evidence="5">Testes</tissue>
    </source>
</reference>
<evidence type="ECO:0000259" key="3">
    <source>
        <dbReference type="PROSITE" id="PS50056"/>
    </source>
</evidence>
<dbReference type="InterPro" id="IPR003595">
    <property type="entry name" value="Tyr_Pase_cat"/>
</dbReference>